<evidence type="ECO:0000256" key="1">
    <source>
        <dbReference type="ARBA" id="ARBA00022603"/>
    </source>
</evidence>
<reference evidence="4" key="1">
    <citation type="submission" date="2020-08" db="EMBL/GenBank/DDBJ databases">
        <title>Whole genome shotgun sequence of Polymorphospora rubra NBRC 101157.</title>
        <authorList>
            <person name="Komaki H."/>
            <person name="Tamura T."/>
        </authorList>
    </citation>
    <scope>NUCLEOTIDE SEQUENCE</scope>
    <source>
        <strain evidence="4">NBRC 101157</strain>
    </source>
</reference>
<dbReference type="Pfam" id="PF13489">
    <property type="entry name" value="Methyltransf_23"/>
    <property type="match status" value="1"/>
</dbReference>
<evidence type="ECO:0000256" key="2">
    <source>
        <dbReference type="ARBA" id="ARBA00022679"/>
    </source>
</evidence>
<dbReference type="KEGG" id="pry:Prubr_35240"/>
<keyword evidence="3" id="KW-0949">S-adenosyl-L-methionine</keyword>
<dbReference type="EMBL" id="AP023359">
    <property type="protein sequence ID" value="BCJ66503.1"/>
    <property type="molecule type" value="Genomic_DNA"/>
</dbReference>
<dbReference type="InterPro" id="IPR029063">
    <property type="entry name" value="SAM-dependent_MTases_sf"/>
</dbReference>
<keyword evidence="5" id="KW-1185">Reference proteome</keyword>
<dbReference type="Gene3D" id="3.40.50.150">
    <property type="entry name" value="Vaccinia Virus protein VP39"/>
    <property type="match status" value="1"/>
</dbReference>
<dbReference type="AlphaFoldDB" id="A0A810N466"/>
<dbReference type="SUPFAM" id="SSF53335">
    <property type="entry name" value="S-adenosyl-L-methionine-dependent methyltransferases"/>
    <property type="match status" value="1"/>
</dbReference>
<dbReference type="GO" id="GO:0032259">
    <property type="term" value="P:methylation"/>
    <property type="evidence" value="ECO:0007669"/>
    <property type="project" value="UniProtKB-KW"/>
</dbReference>
<evidence type="ECO:0000256" key="3">
    <source>
        <dbReference type="ARBA" id="ARBA00022691"/>
    </source>
</evidence>
<evidence type="ECO:0000313" key="4">
    <source>
        <dbReference type="EMBL" id="BCJ66503.1"/>
    </source>
</evidence>
<dbReference type="GO" id="GO:0008168">
    <property type="term" value="F:methyltransferase activity"/>
    <property type="evidence" value="ECO:0007669"/>
    <property type="project" value="UniProtKB-KW"/>
</dbReference>
<evidence type="ECO:0000313" key="5">
    <source>
        <dbReference type="Proteomes" id="UP000680866"/>
    </source>
</evidence>
<dbReference type="CDD" id="cd02440">
    <property type="entry name" value="AdoMet_MTases"/>
    <property type="match status" value="1"/>
</dbReference>
<dbReference type="PANTHER" id="PTHR43464:SF19">
    <property type="entry name" value="UBIQUINONE BIOSYNTHESIS O-METHYLTRANSFERASE, MITOCHONDRIAL"/>
    <property type="match status" value="1"/>
</dbReference>
<proteinExistence type="predicted"/>
<accession>A0A810N466</accession>
<organism evidence="4 5">
    <name type="scientific">Polymorphospora rubra</name>
    <dbReference type="NCBI Taxonomy" id="338584"/>
    <lineage>
        <taxon>Bacteria</taxon>
        <taxon>Bacillati</taxon>
        <taxon>Actinomycetota</taxon>
        <taxon>Actinomycetes</taxon>
        <taxon>Micromonosporales</taxon>
        <taxon>Micromonosporaceae</taxon>
        <taxon>Polymorphospora</taxon>
    </lineage>
</organism>
<gene>
    <name evidence="4" type="ORF">Prubr_35240</name>
</gene>
<dbReference type="Proteomes" id="UP000680866">
    <property type="component" value="Chromosome"/>
</dbReference>
<sequence length="211" mass="23363">MSESVADVVARGYDRVAQAYAGLEDGVEWPRLRRLRELLARLPDGSRILDLGCGNGMPATAEIAKRHVAVGVDVSPRQIELARQNVPDATLSVGDVLELRYEPGSFDAIVAFYTFDHIPRERLPEMLGLMRGWLADGGWTLFTVEEEEQTDTVAKWLGEPMFFSSYDAATSRRLVADAGFDIVGAEVEEQLEGGHPVSYVWILARKPEEGQ</sequence>
<keyword evidence="1 4" id="KW-0489">Methyltransferase</keyword>
<keyword evidence="2" id="KW-0808">Transferase</keyword>
<name>A0A810N466_9ACTN</name>
<protein>
    <submittedName>
        <fullName evidence="4">Methyltransferase type 11</fullName>
    </submittedName>
</protein>
<dbReference type="PANTHER" id="PTHR43464">
    <property type="entry name" value="METHYLTRANSFERASE"/>
    <property type="match status" value="1"/>
</dbReference>
<dbReference type="RefSeq" id="WP_212826675.1">
    <property type="nucleotide sequence ID" value="NZ_AP023359.1"/>
</dbReference>